<evidence type="ECO:0000313" key="9">
    <source>
        <dbReference type="EMBL" id="GAA2133063.1"/>
    </source>
</evidence>
<proteinExistence type="inferred from homology"/>
<evidence type="ECO:0000259" key="8">
    <source>
        <dbReference type="Pfam" id="PF01435"/>
    </source>
</evidence>
<dbReference type="Gene3D" id="3.30.2010.10">
    <property type="entry name" value="Metalloproteases ('zincins'), catalytic domain"/>
    <property type="match status" value="1"/>
</dbReference>
<evidence type="ECO:0000256" key="6">
    <source>
        <dbReference type="RuleBase" id="RU003983"/>
    </source>
</evidence>
<dbReference type="CDD" id="cd07326">
    <property type="entry name" value="M56_BlaR1_MecR1_like"/>
    <property type="match status" value="1"/>
</dbReference>
<sequence>MITVLALGVFLALVGRAAPKPLARAAWVVRAPRLAVAAWVALLAAAAMGAAMTVHQLLTPHAHRPFGLARWLTGLGDVPPAGAGGHVEPVLLALAVFCAAAGVVGAGWVRAGRARVRHRAVLDLVGRPAGDGPWLVVEDTRAAAWCVPGRGGRIVFTRGALDRLTPGHRAAVLAHERAHLAGRHHLLVAGAVALGRALPWFPPARLAAEQVPVLLEMAADDAALRVTTPQVLAEALCAVAAGPAPGGALAAGGHAVVARVKRLLVAGPGLRAVQRGAGWAVVVLLPTVPVLLGCGP</sequence>
<dbReference type="PANTHER" id="PTHR34978">
    <property type="entry name" value="POSSIBLE SENSOR-TRANSDUCER PROTEIN BLAR"/>
    <property type="match status" value="1"/>
</dbReference>
<keyword evidence="2" id="KW-0479">Metal-binding</keyword>
<keyword evidence="5 6" id="KW-0482">Metalloprotease</keyword>
<dbReference type="RefSeq" id="WP_344460886.1">
    <property type="nucleotide sequence ID" value="NZ_BAAANT010000003.1"/>
</dbReference>
<protein>
    <recommendedName>
        <fullName evidence="8">Peptidase M48 domain-containing protein</fullName>
    </recommendedName>
</protein>
<keyword evidence="7" id="KW-1133">Transmembrane helix</keyword>
<dbReference type="InterPro" id="IPR001915">
    <property type="entry name" value="Peptidase_M48"/>
</dbReference>
<dbReference type="EMBL" id="BAAANT010000003">
    <property type="protein sequence ID" value="GAA2133063.1"/>
    <property type="molecule type" value="Genomic_DNA"/>
</dbReference>
<evidence type="ECO:0000256" key="4">
    <source>
        <dbReference type="ARBA" id="ARBA00022833"/>
    </source>
</evidence>
<comment type="cofactor">
    <cofactor evidence="6">
        <name>Zn(2+)</name>
        <dbReference type="ChEBI" id="CHEBI:29105"/>
    </cofactor>
    <text evidence="6">Binds 1 zinc ion per subunit.</text>
</comment>
<evidence type="ECO:0000256" key="2">
    <source>
        <dbReference type="ARBA" id="ARBA00022723"/>
    </source>
</evidence>
<feature type="transmembrane region" description="Helical" evidence="7">
    <location>
        <begin position="90"/>
        <end position="109"/>
    </location>
</feature>
<keyword evidence="1 6" id="KW-0645">Protease</keyword>
<evidence type="ECO:0000256" key="3">
    <source>
        <dbReference type="ARBA" id="ARBA00022801"/>
    </source>
</evidence>
<dbReference type="Pfam" id="PF01435">
    <property type="entry name" value="Peptidase_M48"/>
    <property type="match status" value="1"/>
</dbReference>
<comment type="similarity">
    <text evidence="6">Belongs to the peptidase M48 family.</text>
</comment>
<evidence type="ECO:0000256" key="7">
    <source>
        <dbReference type="SAM" id="Phobius"/>
    </source>
</evidence>
<dbReference type="PANTHER" id="PTHR34978:SF3">
    <property type="entry name" value="SLR0241 PROTEIN"/>
    <property type="match status" value="1"/>
</dbReference>
<evidence type="ECO:0000256" key="5">
    <source>
        <dbReference type="ARBA" id="ARBA00023049"/>
    </source>
</evidence>
<comment type="caution">
    <text evidence="9">The sequence shown here is derived from an EMBL/GenBank/DDBJ whole genome shotgun (WGS) entry which is preliminary data.</text>
</comment>
<keyword evidence="7" id="KW-0472">Membrane</keyword>
<keyword evidence="10" id="KW-1185">Reference proteome</keyword>
<dbReference type="Proteomes" id="UP001422759">
    <property type="component" value="Unassembled WGS sequence"/>
</dbReference>
<evidence type="ECO:0000313" key="10">
    <source>
        <dbReference type="Proteomes" id="UP001422759"/>
    </source>
</evidence>
<feature type="domain" description="Peptidase M48" evidence="8">
    <location>
        <begin position="136"/>
        <end position="188"/>
    </location>
</feature>
<accession>A0ABN2YVG5</accession>
<feature type="transmembrane region" description="Helical" evidence="7">
    <location>
        <begin position="33"/>
        <end position="54"/>
    </location>
</feature>
<keyword evidence="4 6" id="KW-0862">Zinc</keyword>
<evidence type="ECO:0000256" key="1">
    <source>
        <dbReference type="ARBA" id="ARBA00022670"/>
    </source>
</evidence>
<dbReference type="InterPro" id="IPR052173">
    <property type="entry name" value="Beta-lactam_resp_regulator"/>
</dbReference>
<organism evidence="9 10">
    <name type="scientific">Kitasatospora kazusensis</name>
    <dbReference type="NCBI Taxonomy" id="407974"/>
    <lineage>
        <taxon>Bacteria</taxon>
        <taxon>Bacillati</taxon>
        <taxon>Actinomycetota</taxon>
        <taxon>Actinomycetes</taxon>
        <taxon>Kitasatosporales</taxon>
        <taxon>Streptomycetaceae</taxon>
        <taxon>Kitasatospora</taxon>
    </lineage>
</organism>
<keyword evidence="3 6" id="KW-0378">Hydrolase</keyword>
<keyword evidence="7" id="KW-0812">Transmembrane</keyword>
<reference evidence="9 10" key="1">
    <citation type="journal article" date="2019" name="Int. J. Syst. Evol. Microbiol.">
        <title>The Global Catalogue of Microorganisms (GCM) 10K type strain sequencing project: providing services to taxonomists for standard genome sequencing and annotation.</title>
        <authorList>
            <consortium name="The Broad Institute Genomics Platform"/>
            <consortium name="The Broad Institute Genome Sequencing Center for Infectious Disease"/>
            <person name="Wu L."/>
            <person name="Ma J."/>
        </authorList>
    </citation>
    <scope>NUCLEOTIDE SEQUENCE [LARGE SCALE GENOMIC DNA]</scope>
    <source>
        <strain evidence="9 10">JCM 14560</strain>
    </source>
</reference>
<gene>
    <name evidence="9" type="ORF">GCM10009760_08830</name>
</gene>
<name>A0ABN2YVG5_9ACTN</name>